<accession>A0ABV9LU53</accession>
<gene>
    <name evidence="2" type="ORF">ACFO4O_04285</name>
</gene>
<proteinExistence type="predicted"/>
<sequence>MPELKDWIEWAITIFGILTPVVAGAIWFVYNKINKLSEQMAVIAEQTREQDKKLESVLTEAHVQRIVKTELADMRADMKSMTDSLLTAISTLDSRLNSVMLSMITGGKKE</sequence>
<keyword evidence="1" id="KW-1133">Transmembrane helix</keyword>
<keyword evidence="3" id="KW-1185">Reference proteome</keyword>
<feature type="transmembrane region" description="Helical" evidence="1">
    <location>
        <begin position="12"/>
        <end position="30"/>
    </location>
</feature>
<protein>
    <recommendedName>
        <fullName evidence="4">DUF2730 family protein</fullName>
    </recommendedName>
</protein>
<evidence type="ECO:0008006" key="4">
    <source>
        <dbReference type="Google" id="ProtNLM"/>
    </source>
</evidence>
<comment type="caution">
    <text evidence="2">The sequence shown here is derived from an EMBL/GenBank/DDBJ whole genome shotgun (WGS) entry which is preliminary data.</text>
</comment>
<keyword evidence="1" id="KW-0812">Transmembrane</keyword>
<dbReference type="RefSeq" id="WP_382406124.1">
    <property type="nucleotide sequence ID" value="NZ_JBHSGU010000002.1"/>
</dbReference>
<dbReference type="Proteomes" id="UP001595897">
    <property type="component" value="Unassembled WGS sequence"/>
</dbReference>
<keyword evidence="1" id="KW-0472">Membrane</keyword>
<dbReference type="EMBL" id="JBHSGU010000002">
    <property type="protein sequence ID" value="MFC4699376.1"/>
    <property type="molecule type" value="Genomic_DNA"/>
</dbReference>
<organism evidence="2 3">
    <name type="scientific">Glaciecola siphonariae</name>
    <dbReference type="NCBI Taxonomy" id="521012"/>
    <lineage>
        <taxon>Bacteria</taxon>
        <taxon>Pseudomonadati</taxon>
        <taxon>Pseudomonadota</taxon>
        <taxon>Gammaproteobacteria</taxon>
        <taxon>Alteromonadales</taxon>
        <taxon>Alteromonadaceae</taxon>
        <taxon>Glaciecola</taxon>
    </lineage>
</organism>
<evidence type="ECO:0000313" key="3">
    <source>
        <dbReference type="Proteomes" id="UP001595897"/>
    </source>
</evidence>
<evidence type="ECO:0000256" key="1">
    <source>
        <dbReference type="SAM" id="Phobius"/>
    </source>
</evidence>
<name>A0ABV9LU53_9ALTE</name>
<evidence type="ECO:0000313" key="2">
    <source>
        <dbReference type="EMBL" id="MFC4699376.1"/>
    </source>
</evidence>
<reference evidence="3" key="1">
    <citation type="journal article" date="2019" name="Int. J. Syst. Evol. Microbiol.">
        <title>The Global Catalogue of Microorganisms (GCM) 10K type strain sequencing project: providing services to taxonomists for standard genome sequencing and annotation.</title>
        <authorList>
            <consortium name="The Broad Institute Genomics Platform"/>
            <consortium name="The Broad Institute Genome Sequencing Center for Infectious Disease"/>
            <person name="Wu L."/>
            <person name="Ma J."/>
        </authorList>
    </citation>
    <scope>NUCLEOTIDE SEQUENCE [LARGE SCALE GENOMIC DNA]</scope>
    <source>
        <strain evidence="3">KACC 12507</strain>
    </source>
</reference>